<dbReference type="InterPro" id="IPR018874">
    <property type="entry name" value="Phage_Mx8_p63_C"/>
</dbReference>
<evidence type="ECO:0000313" key="2">
    <source>
        <dbReference type="EMBL" id="AQA13044.1"/>
    </source>
</evidence>
<reference evidence="2 3" key="1">
    <citation type="journal article" date="2017" name="J. Biotechnol.">
        <title>The complete genome sequence of Streptomyces autolyticus CGMCC 0516, the producer of geldanamycin, autolytimycin, reblastatin and elaiophylin.</title>
        <authorList>
            <person name="Yin M."/>
            <person name="Jiang M."/>
            <person name="Ren Z."/>
            <person name="Dong Y."/>
            <person name="Lu T."/>
        </authorList>
    </citation>
    <scope>NUCLEOTIDE SEQUENCE [LARGE SCALE GENOMIC DNA]</scope>
    <source>
        <strain evidence="2 3">CGMCC0516</strain>
    </source>
</reference>
<name>A0ABN4W999_9ACTN</name>
<dbReference type="EMBL" id="CP019458">
    <property type="protein sequence ID" value="AQA13044.1"/>
    <property type="molecule type" value="Genomic_DNA"/>
</dbReference>
<organism evidence="2 3">
    <name type="scientific">Streptomyces autolyticus</name>
    <dbReference type="NCBI Taxonomy" id="75293"/>
    <lineage>
        <taxon>Bacteria</taxon>
        <taxon>Bacillati</taxon>
        <taxon>Actinomycetota</taxon>
        <taxon>Actinomycetes</taxon>
        <taxon>Kitasatosporales</taxon>
        <taxon>Streptomycetaceae</taxon>
        <taxon>Streptomyces</taxon>
    </lineage>
</organism>
<gene>
    <name evidence="2" type="ORF">BV401_24030</name>
</gene>
<accession>A0ABN4W999</accession>
<sequence length="287" mass="32205">MRSAQATHAGYLEIGETRVACAVLHGGIRVINQSAMLTALGRNARPKGGGAGTVLLAANLRPFVSNALNEILNEPIRYKMPSGTNALGYPATVLPELCEVYLEARKDGVLLKSQERAADAAEVLVRGLARLGIIALIDEATGYQEVRARRELQKILEAYVSTEFRPWIKMFPDAFFEQIYRLQGWEYKPGTSKRTPYVGKLVNRYIYRQLPPGVLEQLQQANPRRANGHRRHKHHQHLTADTGNVHLDKLISTVTMLMKVSKSKDEFEELFARAFPEPQLRLPLEPD</sequence>
<evidence type="ECO:0000313" key="3">
    <source>
        <dbReference type="Proteomes" id="UP000187851"/>
    </source>
</evidence>
<feature type="domain" description="Bacteriophage Mx8 p63 C-terminal" evidence="1">
    <location>
        <begin position="155"/>
        <end position="247"/>
    </location>
</feature>
<dbReference type="Proteomes" id="UP000187851">
    <property type="component" value="Chromosome"/>
</dbReference>
<evidence type="ECO:0000259" key="1">
    <source>
        <dbReference type="Pfam" id="PF10546"/>
    </source>
</evidence>
<protein>
    <recommendedName>
        <fullName evidence="1">Bacteriophage Mx8 p63 C-terminal domain-containing protein</fullName>
    </recommendedName>
</protein>
<proteinExistence type="predicted"/>
<dbReference type="Pfam" id="PF10546">
    <property type="entry name" value="P63C"/>
    <property type="match status" value="1"/>
</dbReference>
<keyword evidence="3" id="KW-1185">Reference proteome</keyword>